<dbReference type="InterPro" id="IPR005583">
    <property type="entry name" value="YaaA"/>
</dbReference>
<dbReference type="EMBL" id="CAJPEX010035765">
    <property type="protein sequence ID" value="CAG0926152.1"/>
    <property type="molecule type" value="Genomic_DNA"/>
</dbReference>
<gene>
    <name evidence="1" type="ORF">NMOB1V02_LOCUS13602</name>
</gene>
<protein>
    <submittedName>
        <fullName evidence="1">Uncharacterized protein</fullName>
    </submittedName>
</protein>
<feature type="non-terminal residue" evidence="1">
    <location>
        <position position="125"/>
    </location>
</feature>
<dbReference type="Proteomes" id="UP000678499">
    <property type="component" value="Unassembled WGS sequence"/>
</dbReference>
<keyword evidence="2" id="KW-1185">Reference proteome</keyword>
<accession>A0A7R9C4S7</accession>
<dbReference type="AlphaFoldDB" id="A0A7R9C4S7"/>
<dbReference type="GO" id="GO:0033194">
    <property type="term" value="P:response to hydroperoxide"/>
    <property type="evidence" value="ECO:0007669"/>
    <property type="project" value="TreeGrafter"/>
</dbReference>
<dbReference type="OrthoDB" id="5586845at2759"/>
<dbReference type="PANTHER" id="PTHR30283:SF4">
    <property type="entry name" value="PEROXIDE STRESS RESISTANCE PROTEIN YAAA"/>
    <property type="match status" value="1"/>
</dbReference>
<reference evidence="1" key="1">
    <citation type="submission" date="2020-11" db="EMBL/GenBank/DDBJ databases">
        <authorList>
            <person name="Tran Van P."/>
        </authorList>
    </citation>
    <scope>NUCLEOTIDE SEQUENCE</scope>
</reference>
<dbReference type="PANTHER" id="PTHR30283">
    <property type="entry name" value="PEROXIDE STRESS RESPONSE PROTEIN YAAA"/>
    <property type="match status" value="1"/>
</dbReference>
<name>A0A7R9C4S7_9CRUS</name>
<sequence length="125" mass="14243">MHDQWESSVKRTPLLFESEANQTHAALNALSPDDLGKLMHLSESLSQLNWERHQQWNKRHQNHQTMPAILAYKGEVYRAIDAPSLTPKELNAFQKSTFILSGAYGLVRPLDGIAPYRLEMSTKLS</sequence>
<organism evidence="1">
    <name type="scientific">Notodromas monacha</name>
    <dbReference type="NCBI Taxonomy" id="399045"/>
    <lineage>
        <taxon>Eukaryota</taxon>
        <taxon>Metazoa</taxon>
        <taxon>Ecdysozoa</taxon>
        <taxon>Arthropoda</taxon>
        <taxon>Crustacea</taxon>
        <taxon>Oligostraca</taxon>
        <taxon>Ostracoda</taxon>
        <taxon>Podocopa</taxon>
        <taxon>Podocopida</taxon>
        <taxon>Cypridocopina</taxon>
        <taxon>Cypridoidea</taxon>
        <taxon>Cyprididae</taxon>
        <taxon>Notodromas</taxon>
    </lineage>
</organism>
<evidence type="ECO:0000313" key="1">
    <source>
        <dbReference type="EMBL" id="CAD7286000.1"/>
    </source>
</evidence>
<evidence type="ECO:0000313" key="2">
    <source>
        <dbReference type="Proteomes" id="UP000678499"/>
    </source>
</evidence>
<dbReference type="Pfam" id="PF03883">
    <property type="entry name" value="H2O2_YaaD"/>
    <property type="match status" value="1"/>
</dbReference>
<proteinExistence type="predicted"/>
<dbReference type="GO" id="GO:0005829">
    <property type="term" value="C:cytosol"/>
    <property type="evidence" value="ECO:0007669"/>
    <property type="project" value="TreeGrafter"/>
</dbReference>
<dbReference type="EMBL" id="OA917802">
    <property type="protein sequence ID" value="CAD7286000.1"/>
    <property type="molecule type" value="Genomic_DNA"/>
</dbReference>